<dbReference type="PANTHER" id="PTHR32507">
    <property type="entry name" value="NA(+)/H(+) ANTIPORTER 1"/>
    <property type="match status" value="1"/>
</dbReference>
<gene>
    <name evidence="10" type="ORF">HN018_26630</name>
</gene>
<dbReference type="Gene3D" id="6.10.140.1330">
    <property type="match status" value="1"/>
</dbReference>
<sequence>MPIFELALALLTGGALLYLLAGRIGTPYPALLALAGAGLAFVPGAPVIRLDPSLALALFVAPALMEAGFGASPRDLKANAVSITGLVLVAVITTVAAVTWTAHALVPGLPWAAAIALGALVAPTDASAATPILRHLSPPHRLMTILEGESLFNDAAALLIYRGALVVVAAGAFHP</sequence>
<comment type="subcellular location">
    <subcellularLocation>
        <location evidence="1">Cell membrane</location>
        <topology evidence="1">Multi-pass membrane protein</topology>
    </subcellularLocation>
</comment>
<evidence type="ECO:0000313" key="11">
    <source>
        <dbReference type="Proteomes" id="UP000500767"/>
    </source>
</evidence>
<evidence type="ECO:0000256" key="5">
    <source>
        <dbReference type="ARBA" id="ARBA00022989"/>
    </source>
</evidence>
<evidence type="ECO:0000313" key="10">
    <source>
        <dbReference type="EMBL" id="QKE93711.1"/>
    </source>
</evidence>
<keyword evidence="4 8" id="KW-0812">Transmembrane</keyword>
<feature type="domain" description="Cation/H+ exchanger transmembrane" evidence="9">
    <location>
        <begin position="16"/>
        <end position="168"/>
    </location>
</feature>
<dbReference type="GO" id="GO:0015297">
    <property type="term" value="F:antiporter activity"/>
    <property type="evidence" value="ECO:0007669"/>
    <property type="project" value="UniProtKB-KW"/>
</dbReference>
<feature type="transmembrane region" description="Helical" evidence="8">
    <location>
        <begin position="109"/>
        <end position="130"/>
    </location>
</feature>
<dbReference type="EMBL" id="CP053711">
    <property type="protein sequence ID" value="QKE93711.1"/>
    <property type="molecule type" value="Genomic_DNA"/>
</dbReference>
<dbReference type="GO" id="GO:0005886">
    <property type="term" value="C:plasma membrane"/>
    <property type="evidence" value="ECO:0007669"/>
    <property type="project" value="UniProtKB-SubCell"/>
</dbReference>
<dbReference type="AlphaFoldDB" id="A0A6M8I0E2"/>
<evidence type="ECO:0000256" key="2">
    <source>
        <dbReference type="ARBA" id="ARBA00022448"/>
    </source>
</evidence>
<keyword evidence="11" id="KW-1185">Reference proteome</keyword>
<keyword evidence="2" id="KW-0813">Transport</keyword>
<dbReference type="PANTHER" id="PTHR32507:SF0">
    <property type="entry name" value="NA(+)_H(+) ANTIPORTER 2-RELATED"/>
    <property type="match status" value="1"/>
</dbReference>
<evidence type="ECO:0000256" key="7">
    <source>
        <dbReference type="ARBA" id="ARBA00023136"/>
    </source>
</evidence>
<name>A0A6M8I0E2_9PROT</name>
<keyword evidence="10" id="KW-0614">Plasmid</keyword>
<evidence type="ECO:0000256" key="1">
    <source>
        <dbReference type="ARBA" id="ARBA00004651"/>
    </source>
</evidence>
<keyword evidence="3" id="KW-0050">Antiport</keyword>
<dbReference type="GO" id="GO:1902600">
    <property type="term" value="P:proton transmembrane transport"/>
    <property type="evidence" value="ECO:0007669"/>
    <property type="project" value="InterPro"/>
</dbReference>
<proteinExistence type="predicted"/>
<keyword evidence="7 8" id="KW-0472">Membrane</keyword>
<evidence type="ECO:0000256" key="8">
    <source>
        <dbReference type="SAM" id="Phobius"/>
    </source>
</evidence>
<feature type="transmembrane region" description="Helical" evidence="8">
    <location>
        <begin position="83"/>
        <end position="103"/>
    </location>
</feature>
<feature type="transmembrane region" description="Helical" evidence="8">
    <location>
        <begin position="54"/>
        <end position="71"/>
    </location>
</feature>
<protein>
    <recommendedName>
        <fullName evidence="9">Cation/H+ exchanger transmembrane domain-containing protein</fullName>
    </recommendedName>
</protein>
<dbReference type="InterPro" id="IPR006153">
    <property type="entry name" value="Cation/H_exchanger_TM"/>
</dbReference>
<dbReference type="KEGG" id="lck:HN018_26630"/>
<keyword evidence="6" id="KW-0406">Ion transport</keyword>
<geneLocation type="plasmid" evidence="10 11">
    <name>unnamed4</name>
</geneLocation>
<organism evidence="10 11">
    <name type="scientific">Lichenicola cladoniae</name>
    <dbReference type="NCBI Taxonomy" id="1484109"/>
    <lineage>
        <taxon>Bacteria</taxon>
        <taxon>Pseudomonadati</taxon>
        <taxon>Pseudomonadota</taxon>
        <taxon>Alphaproteobacteria</taxon>
        <taxon>Acetobacterales</taxon>
        <taxon>Acetobacteraceae</taxon>
        <taxon>Lichenicola</taxon>
    </lineage>
</organism>
<feature type="transmembrane region" description="Helical" evidence="8">
    <location>
        <begin position="28"/>
        <end position="48"/>
    </location>
</feature>
<accession>A0A6M8I0E2</accession>
<evidence type="ECO:0000256" key="6">
    <source>
        <dbReference type="ARBA" id="ARBA00023065"/>
    </source>
</evidence>
<reference evidence="10 11" key="1">
    <citation type="journal article" date="2014" name="World J. Microbiol. Biotechnol.">
        <title>Biodiversity and physiological characteristics of Antarctic and Arctic lichens-associated bacteria.</title>
        <authorList>
            <person name="Lee Y.M."/>
            <person name="Kim E.H."/>
            <person name="Lee H.K."/>
            <person name="Hong S.G."/>
        </authorList>
    </citation>
    <scope>NUCLEOTIDE SEQUENCE [LARGE SCALE GENOMIC DNA]</scope>
    <source>
        <strain evidence="10 11">PAMC 26569</strain>
        <plasmid evidence="10">unnamed4</plasmid>
    </source>
</reference>
<evidence type="ECO:0000256" key="4">
    <source>
        <dbReference type="ARBA" id="ARBA00022692"/>
    </source>
</evidence>
<evidence type="ECO:0000256" key="3">
    <source>
        <dbReference type="ARBA" id="ARBA00022449"/>
    </source>
</evidence>
<keyword evidence="5 8" id="KW-1133">Transmembrane helix</keyword>
<dbReference type="Proteomes" id="UP000500767">
    <property type="component" value="Plasmid unnamed4"/>
</dbReference>
<feature type="transmembrane region" description="Helical" evidence="8">
    <location>
        <begin position="6"/>
        <end position="21"/>
    </location>
</feature>
<evidence type="ECO:0000259" key="9">
    <source>
        <dbReference type="Pfam" id="PF00999"/>
    </source>
</evidence>
<dbReference type="Pfam" id="PF00999">
    <property type="entry name" value="Na_H_Exchanger"/>
    <property type="match status" value="1"/>
</dbReference>